<evidence type="ECO:0000256" key="5">
    <source>
        <dbReference type="ARBA" id="ARBA00037066"/>
    </source>
</evidence>
<keyword evidence="3" id="KW-0067">ATP-binding</keyword>
<dbReference type="Proteomes" id="UP000216339">
    <property type="component" value="Unassembled WGS sequence"/>
</dbReference>
<dbReference type="EMBL" id="MQWD01000001">
    <property type="protein sequence ID" value="PAP76832.1"/>
    <property type="molecule type" value="Genomic_DNA"/>
</dbReference>
<evidence type="ECO:0000256" key="4">
    <source>
        <dbReference type="ARBA" id="ARBA00022967"/>
    </source>
</evidence>
<dbReference type="PANTHER" id="PTHR42794">
    <property type="entry name" value="HEMIN IMPORT ATP-BINDING PROTEIN HMUV"/>
    <property type="match status" value="1"/>
</dbReference>
<keyword evidence="8" id="KW-1185">Reference proteome</keyword>
<dbReference type="PANTHER" id="PTHR42794:SF1">
    <property type="entry name" value="HEMIN IMPORT ATP-BINDING PROTEIN HMUV"/>
    <property type="match status" value="1"/>
</dbReference>
<keyword evidence="4" id="KW-1278">Translocase</keyword>
<evidence type="ECO:0000313" key="8">
    <source>
        <dbReference type="Proteomes" id="UP000216339"/>
    </source>
</evidence>
<dbReference type="Gene3D" id="3.40.50.300">
    <property type="entry name" value="P-loop containing nucleotide triphosphate hydrolases"/>
    <property type="match status" value="1"/>
</dbReference>
<dbReference type="OrthoDB" id="9806726at2"/>
<organism evidence="7 8">
    <name type="scientific">Rubrivirga marina</name>
    <dbReference type="NCBI Taxonomy" id="1196024"/>
    <lineage>
        <taxon>Bacteria</taxon>
        <taxon>Pseudomonadati</taxon>
        <taxon>Rhodothermota</taxon>
        <taxon>Rhodothermia</taxon>
        <taxon>Rhodothermales</taxon>
        <taxon>Rubricoccaceae</taxon>
        <taxon>Rubrivirga</taxon>
    </lineage>
</organism>
<comment type="function">
    <text evidence="5">Part of the ABC transporter complex HmuTUV involved in hemin import. Responsible for energy coupling to the transport system.</text>
</comment>
<feature type="domain" description="ABC transporter" evidence="6">
    <location>
        <begin position="13"/>
        <end position="247"/>
    </location>
</feature>
<evidence type="ECO:0000256" key="1">
    <source>
        <dbReference type="ARBA" id="ARBA00022448"/>
    </source>
</evidence>
<keyword evidence="2" id="KW-0547">Nucleotide-binding</keyword>
<proteinExistence type="predicted"/>
<dbReference type="GO" id="GO:0005524">
    <property type="term" value="F:ATP binding"/>
    <property type="evidence" value="ECO:0007669"/>
    <property type="project" value="UniProtKB-KW"/>
</dbReference>
<evidence type="ECO:0000313" key="7">
    <source>
        <dbReference type="EMBL" id="PAP76832.1"/>
    </source>
</evidence>
<dbReference type="AlphaFoldDB" id="A0A271J012"/>
<accession>A0A271J012</accession>
<evidence type="ECO:0000259" key="6">
    <source>
        <dbReference type="PROSITE" id="PS50893"/>
    </source>
</evidence>
<name>A0A271J012_9BACT</name>
<dbReference type="PROSITE" id="PS50893">
    <property type="entry name" value="ABC_TRANSPORTER_2"/>
    <property type="match status" value="1"/>
</dbReference>
<dbReference type="Pfam" id="PF00005">
    <property type="entry name" value="ABC_tran"/>
    <property type="match status" value="1"/>
</dbReference>
<dbReference type="SMART" id="SM00382">
    <property type="entry name" value="AAA"/>
    <property type="match status" value="1"/>
</dbReference>
<protein>
    <recommendedName>
        <fullName evidence="6">ABC transporter domain-containing protein</fullName>
    </recommendedName>
</protein>
<dbReference type="InterPro" id="IPR003439">
    <property type="entry name" value="ABC_transporter-like_ATP-bd"/>
</dbReference>
<dbReference type="InterPro" id="IPR017871">
    <property type="entry name" value="ABC_transporter-like_CS"/>
</dbReference>
<dbReference type="FunFam" id="3.40.50.300:FF:000134">
    <property type="entry name" value="Iron-enterobactin ABC transporter ATP-binding protein"/>
    <property type="match status" value="1"/>
</dbReference>
<dbReference type="InterPro" id="IPR003593">
    <property type="entry name" value="AAA+_ATPase"/>
</dbReference>
<dbReference type="GO" id="GO:0016887">
    <property type="term" value="F:ATP hydrolysis activity"/>
    <property type="evidence" value="ECO:0007669"/>
    <property type="project" value="InterPro"/>
</dbReference>
<dbReference type="InterPro" id="IPR027417">
    <property type="entry name" value="P-loop_NTPase"/>
</dbReference>
<reference evidence="7 8" key="1">
    <citation type="submission" date="2016-11" db="EMBL/GenBank/DDBJ databases">
        <title>Study of marine rhodopsin-containing bacteria.</title>
        <authorList>
            <person name="Yoshizawa S."/>
            <person name="Kumagai Y."/>
            <person name="Kogure K."/>
        </authorList>
    </citation>
    <scope>NUCLEOTIDE SEQUENCE [LARGE SCALE GENOMIC DNA]</scope>
    <source>
        <strain evidence="7 8">SAORIC-28</strain>
    </source>
</reference>
<gene>
    <name evidence="7" type="ORF">BSZ37_10510</name>
</gene>
<sequence>MNAPSPRSVPDVLAADGLGVSLGGRPVLSDVAFAVREGERIALVGANGAGKTTLLRAVAGLIPYAGRLALRGREVREWNAKDRARQVALVRQQSDLAVDFTARELVALGRAPHLGWAERLRDADCERVDAALEAVDLGALAGRPVTQLSGGEQQRVALAQALAQDAPLLLLDEPTAHLDVRHQLDLLDRLGALAEAGKTVVAALHDLDRAAAFADRLWVLSDGTLAADGAPADVLTSATLRHAFGVEAEVEWAGSAPRVRYLGVARGA</sequence>
<dbReference type="CDD" id="cd03214">
    <property type="entry name" value="ABC_Iron-Siderophores_B12_Hemin"/>
    <property type="match status" value="1"/>
</dbReference>
<evidence type="ECO:0000256" key="2">
    <source>
        <dbReference type="ARBA" id="ARBA00022741"/>
    </source>
</evidence>
<dbReference type="RefSeq" id="WP_095510501.1">
    <property type="nucleotide sequence ID" value="NZ_MQWD01000001.1"/>
</dbReference>
<dbReference type="SUPFAM" id="SSF52540">
    <property type="entry name" value="P-loop containing nucleoside triphosphate hydrolases"/>
    <property type="match status" value="1"/>
</dbReference>
<comment type="caution">
    <text evidence="7">The sequence shown here is derived from an EMBL/GenBank/DDBJ whole genome shotgun (WGS) entry which is preliminary data.</text>
</comment>
<evidence type="ECO:0000256" key="3">
    <source>
        <dbReference type="ARBA" id="ARBA00022840"/>
    </source>
</evidence>
<keyword evidence="1" id="KW-0813">Transport</keyword>
<dbReference type="PROSITE" id="PS00211">
    <property type="entry name" value="ABC_TRANSPORTER_1"/>
    <property type="match status" value="1"/>
</dbReference>